<evidence type="ECO:0000313" key="3">
    <source>
        <dbReference type="EMBL" id="CAB4745209.1"/>
    </source>
</evidence>
<gene>
    <name evidence="3" type="ORF">UFOPK2810_00555</name>
</gene>
<feature type="transmembrane region" description="Helical" evidence="2">
    <location>
        <begin position="116"/>
        <end position="135"/>
    </location>
</feature>
<feature type="compositionally biased region" description="Low complexity" evidence="1">
    <location>
        <begin position="71"/>
        <end position="81"/>
    </location>
</feature>
<keyword evidence="2" id="KW-1133">Transmembrane helix</keyword>
<evidence type="ECO:0000256" key="2">
    <source>
        <dbReference type="SAM" id="Phobius"/>
    </source>
</evidence>
<keyword evidence="2" id="KW-0472">Membrane</keyword>
<evidence type="ECO:0000256" key="1">
    <source>
        <dbReference type="SAM" id="MobiDB-lite"/>
    </source>
</evidence>
<feature type="region of interest" description="Disordered" evidence="1">
    <location>
        <begin position="56"/>
        <end position="81"/>
    </location>
</feature>
<accession>A0A6J6TFY3</accession>
<dbReference type="EMBL" id="CAEZYZ010000072">
    <property type="protein sequence ID" value="CAB4745209.1"/>
    <property type="molecule type" value="Genomic_DNA"/>
</dbReference>
<feature type="region of interest" description="Disordered" evidence="1">
    <location>
        <begin position="1"/>
        <end position="28"/>
    </location>
</feature>
<proteinExistence type="predicted"/>
<sequence length="141" mass="14848">MQKVKIGQPCNSPKMPKETSGTPLRTMPESTRPMIVMNRPIPTPIAYFNCSGTAENTADLNPVRTSRRMSRPSSTTSPMASAQVIWGARVKATKPLSPSPAATATGNRPIAPMRMVMSPATSAVAAVTIVIALSTSSVPPT</sequence>
<dbReference type="AlphaFoldDB" id="A0A6J6TFY3"/>
<name>A0A6J6TFY3_9ZZZZ</name>
<protein>
    <submittedName>
        <fullName evidence="3">Unannotated protein</fullName>
    </submittedName>
</protein>
<keyword evidence="2" id="KW-0812">Transmembrane</keyword>
<organism evidence="3">
    <name type="scientific">freshwater metagenome</name>
    <dbReference type="NCBI Taxonomy" id="449393"/>
    <lineage>
        <taxon>unclassified sequences</taxon>
        <taxon>metagenomes</taxon>
        <taxon>ecological metagenomes</taxon>
    </lineage>
</organism>
<reference evidence="3" key="1">
    <citation type="submission" date="2020-05" db="EMBL/GenBank/DDBJ databases">
        <authorList>
            <person name="Chiriac C."/>
            <person name="Salcher M."/>
            <person name="Ghai R."/>
            <person name="Kavagutti S V."/>
        </authorList>
    </citation>
    <scope>NUCLEOTIDE SEQUENCE</scope>
</reference>